<name>A0ABQ1NEY8_9BACI</name>
<dbReference type="Pfam" id="PF13302">
    <property type="entry name" value="Acetyltransf_3"/>
    <property type="match status" value="1"/>
</dbReference>
<dbReference type="PANTHER" id="PTHR43415:SF3">
    <property type="entry name" value="GNAT-FAMILY ACETYLTRANSFERASE"/>
    <property type="match status" value="1"/>
</dbReference>
<dbReference type="PROSITE" id="PS51186">
    <property type="entry name" value="GNAT"/>
    <property type="match status" value="1"/>
</dbReference>
<dbReference type="RefSeq" id="WP_062444506.1">
    <property type="nucleotide sequence ID" value="NZ_BMCJ01000001.1"/>
</dbReference>
<dbReference type="InterPro" id="IPR016181">
    <property type="entry name" value="Acyl_CoA_acyltransferase"/>
</dbReference>
<accession>A0ABQ1NEY8</accession>
<dbReference type="Gene3D" id="3.40.630.30">
    <property type="match status" value="1"/>
</dbReference>
<keyword evidence="3" id="KW-1185">Reference proteome</keyword>
<comment type="caution">
    <text evidence="2">The sequence shown here is derived from an EMBL/GenBank/DDBJ whole genome shotgun (WGS) entry which is preliminary data.</text>
</comment>
<dbReference type="SUPFAM" id="SSF55729">
    <property type="entry name" value="Acyl-CoA N-acyltransferases (Nat)"/>
    <property type="match status" value="1"/>
</dbReference>
<dbReference type="InterPro" id="IPR020036">
    <property type="entry name" value="PseH"/>
</dbReference>
<dbReference type="NCBIfam" id="TIGR03585">
    <property type="entry name" value="PseH"/>
    <property type="match status" value="1"/>
</dbReference>
<dbReference type="Proteomes" id="UP000619534">
    <property type="component" value="Unassembled WGS sequence"/>
</dbReference>
<dbReference type="PANTHER" id="PTHR43415">
    <property type="entry name" value="SPERMIDINE N(1)-ACETYLTRANSFERASE"/>
    <property type="match status" value="1"/>
</dbReference>
<proteinExistence type="predicted"/>
<dbReference type="InterPro" id="IPR000182">
    <property type="entry name" value="GNAT_dom"/>
</dbReference>
<organism evidence="2 3">
    <name type="scientific">Thalassobacillus devorans</name>
    <dbReference type="NCBI Taxonomy" id="279813"/>
    <lineage>
        <taxon>Bacteria</taxon>
        <taxon>Bacillati</taxon>
        <taxon>Bacillota</taxon>
        <taxon>Bacilli</taxon>
        <taxon>Bacillales</taxon>
        <taxon>Bacillaceae</taxon>
        <taxon>Thalassobacillus</taxon>
    </lineage>
</organism>
<gene>
    <name evidence="2" type="ORF">GCM10007216_02160</name>
</gene>
<evidence type="ECO:0000259" key="1">
    <source>
        <dbReference type="PROSITE" id="PS51186"/>
    </source>
</evidence>
<reference evidence="3" key="1">
    <citation type="journal article" date="2019" name="Int. J. Syst. Evol. Microbiol.">
        <title>The Global Catalogue of Microorganisms (GCM) 10K type strain sequencing project: providing services to taxonomists for standard genome sequencing and annotation.</title>
        <authorList>
            <consortium name="The Broad Institute Genomics Platform"/>
            <consortium name="The Broad Institute Genome Sequencing Center for Infectious Disease"/>
            <person name="Wu L."/>
            <person name="Ma J."/>
        </authorList>
    </citation>
    <scope>NUCLEOTIDE SEQUENCE [LARGE SCALE GENOMIC DNA]</scope>
    <source>
        <strain evidence="3">CCM 7282</strain>
    </source>
</reference>
<evidence type="ECO:0000313" key="2">
    <source>
        <dbReference type="EMBL" id="GGC75134.1"/>
    </source>
</evidence>
<feature type="domain" description="N-acetyltransferase" evidence="1">
    <location>
        <begin position="5"/>
        <end position="165"/>
    </location>
</feature>
<sequence>MNNKFFLKPLTFDNLKTIFEWRNSERIKSLMYTNHNITWEEHIRWFHKVNKSSSDLVWVLYDVNSPLGLVSFSDINKEHSRCFWGFYIGEEKAPKGAGTIMGVLALDKIFQESGMNKVCAEVIDSNSGSIRYHKKLGFEQEGVLAQHVWKDNQFKDVIRMALFNDKWQKVRTGLVNIQERGN</sequence>
<dbReference type="EMBL" id="BMCJ01000001">
    <property type="protein sequence ID" value="GGC75134.1"/>
    <property type="molecule type" value="Genomic_DNA"/>
</dbReference>
<protein>
    <recommendedName>
        <fullName evidence="1">N-acetyltransferase domain-containing protein</fullName>
    </recommendedName>
</protein>
<evidence type="ECO:0000313" key="3">
    <source>
        <dbReference type="Proteomes" id="UP000619534"/>
    </source>
</evidence>